<gene>
    <name evidence="3" type="ORF">PSDVSF_33070</name>
</gene>
<dbReference type="InterPro" id="IPR036249">
    <property type="entry name" value="Thioredoxin-like_sf"/>
</dbReference>
<organism evidence="3 4">
    <name type="scientific">Pseudodesulfovibrio sediminis</name>
    <dbReference type="NCBI Taxonomy" id="2810563"/>
    <lineage>
        <taxon>Bacteria</taxon>
        <taxon>Pseudomonadati</taxon>
        <taxon>Thermodesulfobacteriota</taxon>
        <taxon>Desulfovibrionia</taxon>
        <taxon>Desulfovibrionales</taxon>
        <taxon>Desulfovibrionaceae</taxon>
    </lineage>
</organism>
<reference evidence="3" key="1">
    <citation type="journal article" date="2022" name="Arch. Microbiol.">
        <title>Pseudodesulfovibrio sediminis sp. nov., a mesophilic and neutrophilic sulfate-reducing bacterium isolated from sediment of a brackish lake.</title>
        <authorList>
            <person name="Takahashi A."/>
            <person name="Kojima H."/>
            <person name="Watanabe M."/>
            <person name="Fukui M."/>
        </authorList>
    </citation>
    <scope>NUCLEOTIDE SEQUENCE</scope>
    <source>
        <strain evidence="3">SF6</strain>
    </source>
</reference>
<dbReference type="PROSITE" id="PS51257">
    <property type="entry name" value="PROKAR_LIPOPROTEIN"/>
    <property type="match status" value="1"/>
</dbReference>
<feature type="chain" id="PRO_5045704138" description="Thioredoxin-like fold domain-containing protein" evidence="2">
    <location>
        <begin position="19"/>
        <end position="236"/>
    </location>
</feature>
<sequence length="236" mass="26196">MRKTLLTLMVLMIVAVFAGCTDSAETTSPSKKKSESPAQSAPVSAKDGEDLGGCDPRYQALYDQAQIEVPGQGEGEVLIISDPLCWHCRLANKLMGEYSDLFGSYRLSFFPRRSFIGSDMAAWILEDAVGTDRLKKLLDFAYTDLKKAKTTDLETARMLMLIQFTKAFPELVEGTTIEKLYEQLQLKHELHVLKSAQLAKDLHLPGTPVLVVGKRLIVGFGPEEWIKALKEKSVCP</sequence>
<evidence type="ECO:0000256" key="2">
    <source>
        <dbReference type="SAM" id="SignalP"/>
    </source>
</evidence>
<dbReference type="Gene3D" id="3.40.30.10">
    <property type="entry name" value="Glutaredoxin"/>
    <property type="match status" value="1"/>
</dbReference>
<proteinExistence type="predicted"/>
<evidence type="ECO:0000313" key="4">
    <source>
        <dbReference type="Proteomes" id="UP001053296"/>
    </source>
</evidence>
<feature type="signal peptide" evidence="2">
    <location>
        <begin position="1"/>
        <end position="18"/>
    </location>
</feature>
<feature type="region of interest" description="Disordered" evidence="1">
    <location>
        <begin position="24"/>
        <end position="51"/>
    </location>
</feature>
<evidence type="ECO:0000256" key="1">
    <source>
        <dbReference type="SAM" id="MobiDB-lite"/>
    </source>
</evidence>
<dbReference type="Proteomes" id="UP001053296">
    <property type="component" value="Chromosome"/>
</dbReference>
<evidence type="ECO:0000313" key="3">
    <source>
        <dbReference type="EMBL" id="BCS90065.1"/>
    </source>
</evidence>
<protein>
    <recommendedName>
        <fullName evidence="5">Thioredoxin-like fold domain-containing protein</fullName>
    </recommendedName>
</protein>
<keyword evidence="4" id="KW-1185">Reference proteome</keyword>
<dbReference type="SUPFAM" id="SSF52833">
    <property type="entry name" value="Thioredoxin-like"/>
    <property type="match status" value="1"/>
</dbReference>
<accession>A0ABM7PAC7</accession>
<dbReference type="EMBL" id="AP024485">
    <property type="protein sequence ID" value="BCS90065.1"/>
    <property type="molecule type" value="Genomic_DNA"/>
</dbReference>
<keyword evidence="2" id="KW-0732">Signal</keyword>
<name>A0ABM7PAC7_9BACT</name>
<evidence type="ECO:0008006" key="5">
    <source>
        <dbReference type="Google" id="ProtNLM"/>
    </source>
</evidence>
<dbReference type="RefSeq" id="WP_229592007.1">
    <property type="nucleotide sequence ID" value="NZ_AP024485.1"/>
</dbReference>